<keyword evidence="8" id="KW-1185">Reference proteome</keyword>
<feature type="transmembrane region" description="Helical" evidence="6">
    <location>
        <begin position="405"/>
        <end position="425"/>
    </location>
</feature>
<organism evidence="7 8">
    <name type="scientific">Alteribacillus bidgolensis</name>
    <dbReference type="NCBI Taxonomy" id="930129"/>
    <lineage>
        <taxon>Bacteria</taxon>
        <taxon>Bacillati</taxon>
        <taxon>Bacillota</taxon>
        <taxon>Bacilli</taxon>
        <taxon>Bacillales</taxon>
        <taxon>Bacillaceae</taxon>
        <taxon>Alteribacillus</taxon>
    </lineage>
</organism>
<dbReference type="PANTHER" id="PTHR30250">
    <property type="entry name" value="PST FAMILY PREDICTED COLANIC ACID TRANSPORTER"/>
    <property type="match status" value="1"/>
</dbReference>
<evidence type="ECO:0000256" key="5">
    <source>
        <dbReference type="ARBA" id="ARBA00023136"/>
    </source>
</evidence>
<dbReference type="AlphaFoldDB" id="A0A1G8MKC1"/>
<keyword evidence="5 6" id="KW-0472">Membrane</keyword>
<keyword evidence="3 6" id="KW-0812">Transmembrane</keyword>
<evidence type="ECO:0000256" key="6">
    <source>
        <dbReference type="SAM" id="Phobius"/>
    </source>
</evidence>
<evidence type="ECO:0000256" key="2">
    <source>
        <dbReference type="ARBA" id="ARBA00022475"/>
    </source>
</evidence>
<comment type="subcellular location">
    <subcellularLocation>
        <location evidence="1">Cell membrane</location>
        <topology evidence="1">Multi-pass membrane protein</topology>
    </subcellularLocation>
</comment>
<feature type="transmembrane region" description="Helical" evidence="6">
    <location>
        <begin position="351"/>
        <end position="374"/>
    </location>
</feature>
<evidence type="ECO:0000313" key="8">
    <source>
        <dbReference type="Proteomes" id="UP000199017"/>
    </source>
</evidence>
<sequence>MKNTFVVGTFLLIVAAFLGECLEFLINMVLARELGEKGLGLYMSILPTIVFLVVIASMELPISISKAVAEKEETYHRSLLYHTIRFTGTFMVACLAAAFIVFPLIPVFDQYHTALPYLLLILIPVIALSSIARGYFMGTQHMGKIAVANFLRRAVQLVLLIAVFQLFHFEADTAILLSLCTLIGTEIVVFLYLFVLFLREMKRLKKTPSEPMKKTSVLHTLLAVSLPTTGLRIFHAASFAVKPFLIKAALMNAGVVEEQATVQYGKLAGVAFTIGFFPAFIAHSLLIILIPTVSEAYAKKHVSSLSALLNKIMAGTFVYAVPAVWIFYFFSSELTSLFFEKSPAAVYLQLLAPYFFFHFFVIPMQAFLIGLGLVKDAFLHSIWSTTVSFILMYVLGSMPQLQMDGVIIGMNTGIIILTFMHYLTIRKRLDQPVGLSFREIHEGKTF</sequence>
<evidence type="ECO:0000256" key="1">
    <source>
        <dbReference type="ARBA" id="ARBA00004651"/>
    </source>
</evidence>
<dbReference type="EMBL" id="FNDU01000010">
    <property type="protein sequence ID" value="SDI68362.1"/>
    <property type="molecule type" value="Genomic_DNA"/>
</dbReference>
<protein>
    <submittedName>
        <fullName evidence="7">Stage V sporulation protein B</fullName>
    </submittedName>
</protein>
<keyword evidence="4 6" id="KW-1133">Transmembrane helix</keyword>
<dbReference type="Proteomes" id="UP000199017">
    <property type="component" value="Unassembled WGS sequence"/>
</dbReference>
<gene>
    <name evidence="7" type="ORF">SAMN05216352_11079</name>
</gene>
<evidence type="ECO:0000256" key="3">
    <source>
        <dbReference type="ARBA" id="ARBA00022692"/>
    </source>
</evidence>
<dbReference type="GO" id="GO:0005886">
    <property type="term" value="C:plasma membrane"/>
    <property type="evidence" value="ECO:0007669"/>
    <property type="project" value="UniProtKB-SubCell"/>
</dbReference>
<feature type="transmembrane region" description="Helical" evidence="6">
    <location>
        <begin position="267"/>
        <end position="291"/>
    </location>
</feature>
<reference evidence="7 8" key="1">
    <citation type="submission" date="2016-10" db="EMBL/GenBank/DDBJ databases">
        <authorList>
            <person name="de Groot N.N."/>
        </authorList>
    </citation>
    <scope>NUCLEOTIDE SEQUENCE [LARGE SCALE GENOMIC DNA]</scope>
    <source>
        <strain evidence="8">P4B,CCM 7963,CECT 7998,DSM 25260,IBRC-M 10614,KCTC 13821</strain>
    </source>
</reference>
<evidence type="ECO:0000256" key="4">
    <source>
        <dbReference type="ARBA" id="ARBA00022989"/>
    </source>
</evidence>
<dbReference type="CDD" id="cd13124">
    <property type="entry name" value="MATE_SpoVB_like"/>
    <property type="match status" value="1"/>
</dbReference>
<feature type="transmembrane region" description="Helical" evidence="6">
    <location>
        <begin position="312"/>
        <end position="331"/>
    </location>
</feature>
<feature type="transmembrane region" description="Helical" evidence="6">
    <location>
        <begin position="150"/>
        <end position="169"/>
    </location>
</feature>
<feature type="transmembrane region" description="Helical" evidence="6">
    <location>
        <begin position="117"/>
        <end position="138"/>
    </location>
</feature>
<dbReference type="PANTHER" id="PTHR30250:SF24">
    <property type="entry name" value="STAGE V SPORULATION PROTEIN B"/>
    <property type="match status" value="1"/>
</dbReference>
<feature type="transmembrane region" description="Helical" evidence="6">
    <location>
        <begin position="381"/>
        <end position="399"/>
    </location>
</feature>
<dbReference type="STRING" id="930129.SAMN05216352_11079"/>
<feature type="transmembrane region" description="Helical" evidence="6">
    <location>
        <begin position="175"/>
        <end position="198"/>
    </location>
</feature>
<dbReference type="InterPro" id="IPR002797">
    <property type="entry name" value="Polysacc_synth"/>
</dbReference>
<dbReference type="OrthoDB" id="9775950at2"/>
<dbReference type="PIRSF" id="PIRSF038958">
    <property type="entry name" value="PG_synth_SpoVB"/>
    <property type="match status" value="1"/>
</dbReference>
<dbReference type="Pfam" id="PF01943">
    <property type="entry name" value="Polysacc_synt"/>
    <property type="match status" value="1"/>
</dbReference>
<proteinExistence type="predicted"/>
<accession>A0A1G8MKC1</accession>
<feature type="transmembrane region" description="Helical" evidence="6">
    <location>
        <begin position="218"/>
        <end position="241"/>
    </location>
</feature>
<name>A0A1G8MKC1_9BACI</name>
<feature type="transmembrane region" description="Helical" evidence="6">
    <location>
        <begin position="41"/>
        <end position="62"/>
    </location>
</feature>
<feature type="transmembrane region" description="Helical" evidence="6">
    <location>
        <begin position="83"/>
        <end position="105"/>
    </location>
</feature>
<keyword evidence="2" id="KW-1003">Cell membrane</keyword>
<evidence type="ECO:0000313" key="7">
    <source>
        <dbReference type="EMBL" id="SDI68362.1"/>
    </source>
</evidence>
<dbReference type="InterPro" id="IPR050833">
    <property type="entry name" value="Poly_Biosynth_Transport"/>
</dbReference>
<dbReference type="RefSeq" id="WP_091586778.1">
    <property type="nucleotide sequence ID" value="NZ_FNDU01000010.1"/>
</dbReference>
<dbReference type="InterPro" id="IPR024923">
    <property type="entry name" value="PG_synth_SpoVB"/>
</dbReference>